<reference evidence="1 2" key="1">
    <citation type="journal article" date="2018" name="Sci. Rep.">
        <title>Genomic signatures of local adaptation to the degree of environmental predictability in rotifers.</title>
        <authorList>
            <person name="Franch-Gras L."/>
            <person name="Hahn C."/>
            <person name="Garcia-Roger E.M."/>
            <person name="Carmona M.J."/>
            <person name="Serra M."/>
            <person name="Gomez A."/>
        </authorList>
    </citation>
    <scope>NUCLEOTIDE SEQUENCE [LARGE SCALE GENOMIC DNA]</scope>
    <source>
        <strain evidence="1">HYR1</strain>
    </source>
</reference>
<comment type="caution">
    <text evidence="1">The sequence shown here is derived from an EMBL/GenBank/DDBJ whole genome shotgun (WGS) entry which is preliminary data.</text>
</comment>
<sequence>MNHDIQFLFNYFSCEAFKTKGEYSGDLMTEFYEKWQSNSERSGDWSLALEYCDFFYMNNRIARSKT</sequence>
<gene>
    <name evidence="1" type="ORF">BpHYR1_025218</name>
</gene>
<proteinExistence type="predicted"/>
<organism evidence="1 2">
    <name type="scientific">Brachionus plicatilis</name>
    <name type="common">Marine rotifer</name>
    <name type="synonym">Brachionus muelleri</name>
    <dbReference type="NCBI Taxonomy" id="10195"/>
    <lineage>
        <taxon>Eukaryota</taxon>
        <taxon>Metazoa</taxon>
        <taxon>Spiralia</taxon>
        <taxon>Gnathifera</taxon>
        <taxon>Rotifera</taxon>
        <taxon>Eurotatoria</taxon>
        <taxon>Monogononta</taxon>
        <taxon>Pseudotrocha</taxon>
        <taxon>Ploima</taxon>
        <taxon>Brachionidae</taxon>
        <taxon>Brachionus</taxon>
    </lineage>
</organism>
<name>A0A3M7QKN5_BRAPC</name>
<protein>
    <submittedName>
        <fullName evidence="1">Uncharacterized protein</fullName>
    </submittedName>
</protein>
<accession>A0A3M7QKN5</accession>
<keyword evidence="2" id="KW-1185">Reference proteome</keyword>
<dbReference type="Proteomes" id="UP000276133">
    <property type="component" value="Unassembled WGS sequence"/>
</dbReference>
<dbReference type="AlphaFoldDB" id="A0A3M7QKN5"/>
<evidence type="ECO:0000313" key="2">
    <source>
        <dbReference type="Proteomes" id="UP000276133"/>
    </source>
</evidence>
<evidence type="ECO:0000313" key="1">
    <source>
        <dbReference type="EMBL" id="RNA12007.1"/>
    </source>
</evidence>
<dbReference type="EMBL" id="REGN01005788">
    <property type="protein sequence ID" value="RNA12007.1"/>
    <property type="molecule type" value="Genomic_DNA"/>
</dbReference>